<dbReference type="AlphaFoldDB" id="A0A146KKZ7"/>
<protein>
    <submittedName>
        <fullName evidence="2">Nonsense-mediated mRNA decay protein</fullName>
    </submittedName>
</protein>
<dbReference type="InterPro" id="IPR050534">
    <property type="entry name" value="Coronavir_polyprotein_1ab"/>
</dbReference>
<proteinExistence type="predicted"/>
<gene>
    <name evidence="2" type="ORF">TPC1_10963</name>
</gene>
<sequence length="868" mass="101559">MKDETFEEFLCQQFDQILIKDQDNDIQKQHNTNLLILNCILHEMVPLSLLEQLLENETLRFSEVMERVQNRGQWCYEFLADDFFNAFSSRFNDIIDICFDKYHKIAEIERSKLLDTDRIFCEDRELAAIVFKQISSLFKSMKSNFEVIDASSKDHSLRAVKQSLRQSMESCGLKQQLKFESVAKESKQVVQPIKMANDVEYLESGEFFDFLMAKRQKCEVQARLMKNIVGHHQTLDQYQMEMSNAMSIQLQYQQNDPTTRKEITDFCYWEIDQQQNTTNPEFDIFQLIVSKNLGFQHGSAILEFFDPQTQFYQRCDTLFWAKDNNLIFQIKIERESIQKYIGDQIPAMNRNTIFENGKSYLQGFYYFQGIRVYITENYADINIGRVEAALQMMKNPQKFPLFFQIYNKTPQKEIINSKLFLENLDKINKDFANCPEKIQALNMMVKSQISLLSGPAGSGKTYVLAYLSLLLKQQGKVLICCSDNASADAMTIILQKLKPAGDNDLVLRVYPAKKSNQIFTNKYLMPQEFENIEPHHLCIKQFRDQLYHQQSRGESRFGTNIMEKKEIDKIKRCVQFNTTLKPTEYEEEKNENFDEYDENGQVTAKLLYQHTFDSYMKKAKIIVTTCSPSGDKRFQHLNFPVCIIDDASGILEPLSIIPLAHQVQQLVLSSSQQIKVTCMRQLKEKGFCFSLYERLQQRNYPEFKLTQQFRIPKSLSICQKEDLQKADVKFTQHEKRLQLDKFPAKLINIDYNLLYSNYNVVKQIIEICRNTYNAQTFMVIVPDANQKVLLQEKLDVKENMEERLVKVYTPSEISGLEAGVVILSLFGAQKTQLEKMEHLQEKVLTRHRRVLIVITPENHIPIKGLQEF</sequence>
<dbReference type="GO" id="GO:0043139">
    <property type="term" value="F:5'-3' DNA helicase activity"/>
    <property type="evidence" value="ECO:0007669"/>
    <property type="project" value="TreeGrafter"/>
</dbReference>
<accession>A0A146KKZ7</accession>
<evidence type="ECO:0000313" key="2">
    <source>
        <dbReference type="EMBL" id="JAP95889.1"/>
    </source>
</evidence>
<dbReference type="InterPro" id="IPR041677">
    <property type="entry name" value="DNA2/NAM7_AAA_11"/>
</dbReference>
<dbReference type="PANTHER" id="PTHR43788:SF8">
    <property type="entry name" value="DNA-BINDING PROTEIN SMUBP-2"/>
    <property type="match status" value="1"/>
</dbReference>
<organism evidence="2">
    <name type="scientific">Trepomonas sp. PC1</name>
    <dbReference type="NCBI Taxonomy" id="1076344"/>
    <lineage>
        <taxon>Eukaryota</taxon>
        <taxon>Metamonada</taxon>
        <taxon>Diplomonadida</taxon>
        <taxon>Hexamitidae</taxon>
        <taxon>Hexamitinae</taxon>
        <taxon>Trepomonas</taxon>
    </lineage>
</organism>
<dbReference type="EMBL" id="GDID01000717">
    <property type="protein sequence ID" value="JAP95889.1"/>
    <property type="molecule type" value="Transcribed_RNA"/>
</dbReference>
<dbReference type="Pfam" id="PF13086">
    <property type="entry name" value="AAA_11"/>
    <property type="match status" value="1"/>
</dbReference>
<feature type="non-terminal residue" evidence="2">
    <location>
        <position position="868"/>
    </location>
</feature>
<feature type="domain" description="DNA2/NAM7 helicase helicase" evidence="1">
    <location>
        <begin position="439"/>
        <end position="668"/>
    </location>
</feature>
<reference evidence="2" key="1">
    <citation type="submission" date="2015-07" db="EMBL/GenBank/DDBJ databases">
        <title>Adaptation to a free-living lifestyle via gene acquisitions in the diplomonad Trepomonas sp. PC1.</title>
        <authorList>
            <person name="Xu F."/>
            <person name="Jerlstrom-Hultqvist J."/>
            <person name="Kolisko M."/>
            <person name="Simpson A.G.B."/>
            <person name="Roger A.J."/>
            <person name="Svard S.G."/>
            <person name="Andersson J.O."/>
        </authorList>
    </citation>
    <scope>NUCLEOTIDE SEQUENCE</scope>
    <source>
        <strain evidence="2">PC1</strain>
    </source>
</reference>
<dbReference type="InterPro" id="IPR027417">
    <property type="entry name" value="P-loop_NTPase"/>
</dbReference>
<dbReference type="Gene3D" id="3.40.50.300">
    <property type="entry name" value="P-loop containing nucleotide triphosphate hydrolases"/>
    <property type="match status" value="2"/>
</dbReference>
<evidence type="ECO:0000259" key="1">
    <source>
        <dbReference type="Pfam" id="PF13086"/>
    </source>
</evidence>
<name>A0A146KKZ7_9EUKA</name>
<dbReference type="PANTHER" id="PTHR43788">
    <property type="entry name" value="DNA2/NAM7 HELICASE FAMILY MEMBER"/>
    <property type="match status" value="1"/>
</dbReference>
<dbReference type="SUPFAM" id="SSF52540">
    <property type="entry name" value="P-loop containing nucleoside triphosphate hydrolases"/>
    <property type="match status" value="1"/>
</dbReference>